<dbReference type="PANTHER" id="PTHR46157:SF8">
    <property type="entry name" value="GLUTATHIONE-REGULATED POTASSIUM-EFFLUX SYSTEM PROTEIN"/>
    <property type="match status" value="1"/>
</dbReference>
<evidence type="ECO:0000256" key="7">
    <source>
        <dbReference type="ARBA" id="ARBA00022958"/>
    </source>
</evidence>
<evidence type="ECO:0000256" key="4">
    <source>
        <dbReference type="ARBA" id="ARBA00022449"/>
    </source>
</evidence>
<dbReference type="SUPFAM" id="SSF51735">
    <property type="entry name" value="NAD(P)-binding Rossmann-fold domains"/>
    <property type="match status" value="1"/>
</dbReference>
<evidence type="ECO:0000259" key="13">
    <source>
        <dbReference type="PROSITE" id="PS51201"/>
    </source>
</evidence>
<evidence type="ECO:0000256" key="1">
    <source>
        <dbReference type="ARBA" id="ARBA00004127"/>
    </source>
</evidence>
<evidence type="ECO:0000256" key="11">
    <source>
        <dbReference type="SAM" id="MobiDB-lite"/>
    </source>
</evidence>
<gene>
    <name evidence="14" type="ORF">DI549_03655</name>
</gene>
<feature type="transmembrane region" description="Helical" evidence="12">
    <location>
        <begin position="230"/>
        <end position="253"/>
    </location>
</feature>
<comment type="subcellular location">
    <subcellularLocation>
        <location evidence="1">Endomembrane system</location>
        <topology evidence="1">Multi-pass membrane protein</topology>
    </subcellularLocation>
</comment>
<dbReference type="NCBIfam" id="TIGR00932">
    <property type="entry name" value="2a37"/>
    <property type="match status" value="1"/>
</dbReference>
<dbReference type="Gene3D" id="3.40.50.720">
    <property type="entry name" value="NAD(P)-binding Rossmann-like Domain"/>
    <property type="match status" value="1"/>
</dbReference>
<dbReference type="InterPro" id="IPR038770">
    <property type="entry name" value="Na+/solute_symporter_sf"/>
</dbReference>
<accession>A0A2W5TEJ2</accession>
<dbReference type="EMBL" id="QFQD01000007">
    <property type="protein sequence ID" value="PZQ84710.1"/>
    <property type="molecule type" value="Genomic_DNA"/>
</dbReference>
<feature type="transmembrane region" description="Helical" evidence="12">
    <location>
        <begin position="151"/>
        <end position="175"/>
    </location>
</feature>
<keyword evidence="7" id="KW-0630">Potassium</keyword>
<keyword evidence="4" id="KW-0050">Antiport</keyword>
<dbReference type="InterPro" id="IPR006153">
    <property type="entry name" value="Cation/H_exchanger_TM"/>
</dbReference>
<organism evidence="14 15">
    <name type="scientific">Ancylobacter novellus</name>
    <name type="common">Thiobacillus novellus</name>
    <dbReference type="NCBI Taxonomy" id="921"/>
    <lineage>
        <taxon>Bacteria</taxon>
        <taxon>Pseudomonadati</taxon>
        <taxon>Pseudomonadota</taxon>
        <taxon>Alphaproteobacteria</taxon>
        <taxon>Hyphomicrobiales</taxon>
        <taxon>Xanthobacteraceae</taxon>
        <taxon>Ancylobacter</taxon>
    </lineage>
</organism>
<dbReference type="InterPro" id="IPR004771">
    <property type="entry name" value="K/H_exchanger"/>
</dbReference>
<feature type="transmembrane region" description="Helical" evidence="12">
    <location>
        <begin position="117"/>
        <end position="139"/>
    </location>
</feature>
<comment type="caution">
    <text evidence="14">The sequence shown here is derived from an EMBL/GenBank/DDBJ whole genome shotgun (WGS) entry which is preliminary data.</text>
</comment>
<keyword evidence="5" id="KW-0633">Potassium transport</keyword>
<feature type="compositionally biased region" description="Basic and acidic residues" evidence="11">
    <location>
        <begin position="602"/>
        <end position="612"/>
    </location>
</feature>
<feature type="transmembrane region" description="Helical" evidence="12">
    <location>
        <begin position="273"/>
        <end position="292"/>
    </location>
</feature>
<evidence type="ECO:0000256" key="8">
    <source>
        <dbReference type="ARBA" id="ARBA00022989"/>
    </source>
</evidence>
<dbReference type="GO" id="GO:0005886">
    <property type="term" value="C:plasma membrane"/>
    <property type="evidence" value="ECO:0007669"/>
    <property type="project" value="TreeGrafter"/>
</dbReference>
<proteinExistence type="inferred from homology"/>
<dbReference type="Pfam" id="PF00999">
    <property type="entry name" value="Na_H_Exchanger"/>
    <property type="match status" value="1"/>
</dbReference>
<feature type="transmembrane region" description="Helical" evidence="12">
    <location>
        <begin position="58"/>
        <end position="77"/>
    </location>
</feature>
<feature type="domain" description="RCK N-terminal" evidence="13">
    <location>
        <begin position="409"/>
        <end position="525"/>
    </location>
</feature>
<evidence type="ECO:0000256" key="9">
    <source>
        <dbReference type="ARBA" id="ARBA00023065"/>
    </source>
</evidence>
<keyword evidence="9" id="KW-0406">Ion transport</keyword>
<dbReference type="FunFam" id="3.40.50.720:FF:000036">
    <property type="entry name" value="Glutathione-regulated potassium-efflux system protein KefB"/>
    <property type="match status" value="1"/>
</dbReference>
<evidence type="ECO:0000313" key="14">
    <source>
        <dbReference type="EMBL" id="PZQ84710.1"/>
    </source>
</evidence>
<dbReference type="GO" id="GO:0006813">
    <property type="term" value="P:potassium ion transport"/>
    <property type="evidence" value="ECO:0007669"/>
    <property type="project" value="UniProtKB-KW"/>
</dbReference>
<evidence type="ECO:0000256" key="2">
    <source>
        <dbReference type="ARBA" id="ARBA00005551"/>
    </source>
</evidence>
<dbReference type="Proteomes" id="UP000248887">
    <property type="component" value="Unassembled WGS sequence"/>
</dbReference>
<feature type="transmembrane region" description="Helical" evidence="12">
    <location>
        <begin position="299"/>
        <end position="321"/>
    </location>
</feature>
<dbReference type="PROSITE" id="PS51201">
    <property type="entry name" value="RCK_N"/>
    <property type="match status" value="1"/>
</dbReference>
<dbReference type="GO" id="GO:0015297">
    <property type="term" value="F:antiporter activity"/>
    <property type="evidence" value="ECO:0007669"/>
    <property type="project" value="UniProtKB-KW"/>
</dbReference>
<feature type="transmembrane region" description="Helical" evidence="12">
    <location>
        <begin position="187"/>
        <end position="209"/>
    </location>
</feature>
<evidence type="ECO:0000256" key="6">
    <source>
        <dbReference type="ARBA" id="ARBA00022692"/>
    </source>
</evidence>
<feature type="transmembrane region" description="Helical" evidence="12">
    <location>
        <begin position="34"/>
        <end position="52"/>
    </location>
</feature>
<feature type="transmembrane region" description="Helical" evidence="12">
    <location>
        <begin position="341"/>
        <end position="358"/>
    </location>
</feature>
<comment type="similarity">
    <text evidence="2">Belongs to the monovalent cation:proton antiporter 2 (CPA2) transporter (TC 2.A.37) family.</text>
</comment>
<dbReference type="Pfam" id="PF02254">
    <property type="entry name" value="TrkA_N"/>
    <property type="match status" value="1"/>
</dbReference>
<dbReference type="GO" id="GO:0008324">
    <property type="term" value="F:monoatomic cation transmembrane transporter activity"/>
    <property type="evidence" value="ECO:0007669"/>
    <property type="project" value="InterPro"/>
</dbReference>
<dbReference type="PANTHER" id="PTHR46157">
    <property type="entry name" value="K(+) EFFLUX ANTIPORTER 3, CHLOROPLASTIC"/>
    <property type="match status" value="1"/>
</dbReference>
<name>A0A2W5TEJ2_ANCNO</name>
<dbReference type="GO" id="GO:0012505">
    <property type="term" value="C:endomembrane system"/>
    <property type="evidence" value="ECO:0007669"/>
    <property type="project" value="UniProtKB-SubCell"/>
</dbReference>
<reference evidence="14 15" key="1">
    <citation type="submission" date="2017-08" db="EMBL/GenBank/DDBJ databases">
        <title>Infants hospitalized years apart are colonized by the same room-sourced microbial strains.</title>
        <authorList>
            <person name="Brooks B."/>
            <person name="Olm M.R."/>
            <person name="Firek B.A."/>
            <person name="Baker R."/>
            <person name="Thomas B.C."/>
            <person name="Morowitz M.J."/>
            <person name="Banfield J.F."/>
        </authorList>
    </citation>
    <scope>NUCLEOTIDE SEQUENCE [LARGE SCALE GENOMIC DNA]</scope>
    <source>
        <strain evidence="14">S2_005_001_R2_27</strain>
    </source>
</reference>
<keyword evidence="10 12" id="KW-0472">Membrane</keyword>
<keyword evidence="8 12" id="KW-1133">Transmembrane helix</keyword>
<dbReference type="InterPro" id="IPR036291">
    <property type="entry name" value="NAD(P)-bd_dom_sf"/>
</dbReference>
<evidence type="ECO:0000256" key="3">
    <source>
        <dbReference type="ARBA" id="ARBA00022448"/>
    </source>
</evidence>
<dbReference type="AlphaFoldDB" id="A0A2W5TEJ2"/>
<feature type="transmembrane region" description="Helical" evidence="12">
    <location>
        <begin position="6"/>
        <end position="27"/>
    </location>
</feature>
<sequence length="612" mass="65248">MHEDGQGFLIAALVFLTTAVVAVPVARRLGLSPIVGYLLAGVAIGPSGIGAFHDPERILTIAEIGVVLLLFVIGLELQFSRLLALRRAIFGLGLGQLLFTGGAIAVLTHYAGDHFDWRAAIVAGLALALSATSIALQLLQEKNGLAQPYGQRAFAVLLFQDMAVVPLIAFMPLLTPGDHEEQSFSQSVGHVLIVVAAIAVVIGTGRYLLTPLFRILARSGAREVMTAAALLVVLGAGALMASVGMSMAMGAFLAGVMLSESSFRHELEANVDAFRGLLVALFFMGVGMSMNLDVVLANAPLLIAGTLLVTLVKAVSVWAVFRFSEGSRADAVRSASVLTSAGEFSFVLFPLALGLGLISARQSDMLAACAAMTMLLGPPVALFGERLAQRLDRGQPSDEPPQADFSGAGGSVLVVGFGRFGQIASQCLLAQGLEVTIIDNDVEMIQSAGRFGFRIYYGDGTRLDVLRAAGVERVRVVAICVDHRDTADRIVDILRLNFPGVRLHVRAYDRTHAISLHERGVDYEIRETFESALAFGEATLLANGIDVETAKATVVDVRQRDVERLMRQRLLMTDDGQVGFVEPEPLIAPERAAQPLNPEAEDVLKHETEFSG</sequence>
<evidence type="ECO:0000256" key="5">
    <source>
        <dbReference type="ARBA" id="ARBA00022538"/>
    </source>
</evidence>
<feature type="transmembrane region" description="Helical" evidence="12">
    <location>
        <begin position="365"/>
        <end position="384"/>
    </location>
</feature>
<dbReference type="Gene3D" id="1.20.1530.20">
    <property type="match status" value="1"/>
</dbReference>
<keyword evidence="6 12" id="KW-0812">Transmembrane</keyword>
<evidence type="ECO:0000256" key="10">
    <source>
        <dbReference type="ARBA" id="ARBA00023136"/>
    </source>
</evidence>
<feature type="transmembrane region" description="Helical" evidence="12">
    <location>
        <begin position="89"/>
        <end position="111"/>
    </location>
</feature>
<protein>
    <submittedName>
        <fullName evidence="14">Potassium transporter TrkA</fullName>
    </submittedName>
</protein>
<feature type="region of interest" description="Disordered" evidence="11">
    <location>
        <begin position="590"/>
        <end position="612"/>
    </location>
</feature>
<dbReference type="GO" id="GO:1902600">
    <property type="term" value="P:proton transmembrane transport"/>
    <property type="evidence" value="ECO:0007669"/>
    <property type="project" value="InterPro"/>
</dbReference>
<evidence type="ECO:0000256" key="12">
    <source>
        <dbReference type="SAM" id="Phobius"/>
    </source>
</evidence>
<dbReference type="InterPro" id="IPR003148">
    <property type="entry name" value="RCK_N"/>
</dbReference>
<evidence type="ECO:0000313" key="15">
    <source>
        <dbReference type="Proteomes" id="UP000248887"/>
    </source>
</evidence>
<keyword evidence="3" id="KW-0813">Transport</keyword>